<sequence>MGKDDNIIKNEVIAESERRNYERVRIRIIHILLLI</sequence>
<gene>
    <name evidence="1" type="ordered locus">Halha_1488</name>
</gene>
<dbReference type="KEGG" id="hhl:Halha_1488"/>
<accession>L0KA71</accession>
<proteinExistence type="predicted"/>
<dbReference type="EMBL" id="CP003359">
    <property type="protein sequence ID" value="AGB41430.1"/>
    <property type="molecule type" value="Genomic_DNA"/>
</dbReference>
<dbReference type="Proteomes" id="UP000010880">
    <property type="component" value="Chromosome"/>
</dbReference>
<evidence type="ECO:0000313" key="2">
    <source>
        <dbReference type="Proteomes" id="UP000010880"/>
    </source>
</evidence>
<organism evidence="1 2">
    <name type="scientific">Halobacteroides halobius (strain ATCC 35273 / DSM 5150 / MD-1)</name>
    <dbReference type="NCBI Taxonomy" id="748449"/>
    <lineage>
        <taxon>Bacteria</taxon>
        <taxon>Bacillati</taxon>
        <taxon>Bacillota</taxon>
        <taxon>Clostridia</taxon>
        <taxon>Halanaerobiales</taxon>
        <taxon>Halobacteroidaceae</taxon>
        <taxon>Halobacteroides</taxon>
    </lineage>
</organism>
<dbReference type="AlphaFoldDB" id="L0KA71"/>
<name>L0KA71_HALHC</name>
<dbReference type="HOGENOM" id="CLU_3365291_0_0_9"/>
<reference evidence="2" key="1">
    <citation type="submission" date="2012-02" db="EMBL/GenBank/DDBJ databases">
        <title>The complete genome of Halobacteroides halobius DSM 5150.</title>
        <authorList>
            <person name="Lucas S."/>
            <person name="Copeland A."/>
            <person name="Lapidus A."/>
            <person name="Glavina del Rio T."/>
            <person name="Dalin E."/>
            <person name="Tice H."/>
            <person name="Bruce D."/>
            <person name="Goodwin L."/>
            <person name="Pitluck S."/>
            <person name="Peters L."/>
            <person name="Mikhailova N."/>
            <person name="Gu W."/>
            <person name="Kyrpides N."/>
            <person name="Mavromatis K."/>
            <person name="Ivanova N."/>
            <person name="Brettin T."/>
            <person name="Detter J.C."/>
            <person name="Han C."/>
            <person name="Larimer F."/>
            <person name="Land M."/>
            <person name="Hauser L."/>
            <person name="Markowitz V."/>
            <person name="Cheng J.-F."/>
            <person name="Hugenholtz P."/>
            <person name="Woyke T."/>
            <person name="Wu D."/>
            <person name="Tindall B."/>
            <person name="Pomrenke H."/>
            <person name="Brambilla E."/>
            <person name="Klenk H.-P."/>
            <person name="Eisen J.A."/>
        </authorList>
    </citation>
    <scope>NUCLEOTIDE SEQUENCE [LARGE SCALE GENOMIC DNA]</scope>
    <source>
        <strain evidence="2">ATCC 35273 / DSM 5150 / MD-1</strain>
    </source>
</reference>
<protein>
    <submittedName>
        <fullName evidence="1">Uncharacterized protein</fullName>
    </submittedName>
</protein>
<keyword evidence="2" id="KW-1185">Reference proteome</keyword>
<evidence type="ECO:0000313" key="1">
    <source>
        <dbReference type="EMBL" id="AGB41430.1"/>
    </source>
</evidence>
<dbReference type="STRING" id="748449.Halha_1488"/>